<evidence type="ECO:0000313" key="5">
    <source>
        <dbReference type="EMBL" id="CAK9018780.1"/>
    </source>
</evidence>
<keyword evidence="6" id="KW-1185">Reference proteome</keyword>
<keyword evidence="1" id="KW-0677">Repeat</keyword>
<dbReference type="PROSITE" id="PS50088">
    <property type="entry name" value="ANK_REPEAT"/>
    <property type="match status" value="1"/>
</dbReference>
<feature type="transmembrane region" description="Helical" evidence="4">
    <location>
        <begin position="811"/>
        <end position="828"/>
    </location>
</feature>
<dbReference type="Pfam" id="PF00023">
    <property type="entry name" value="Ank"/>
    <property type="match status" value="1"/>
</dbReference>
<keyword evidence="4" id="KW-0472">Membrane</keyword>
<evidence type="ECO:0000256" key="2">
    <source>
        <dbReference type="ARBA" id="ARBA00023043"/>
    </source>
</evidence>
<gene>
    <name evidence="5" type="ORF">CCMP2556_LOCUS13412</name>
</gene>
<dbReference type="Proteomes" id="UP001642484">
    <property type="component" value="Unassembled WGS sequence"/>
</dbReference>
<sequence length="1097" mass="120200">MALFEGILRPGRPLEQRPLDCLAPPGGVLHRLAAEDDAAALRALLGADAALPADVAWCQEVWIDEDGRSPLHLAARANAAETVALLLEAAADVNQADRFGHTPLHHVAMCPQELTSLEVPWRLLDAEAEVHALGRCNDVPLHLAACYGHHALCALLLARWADPKLCDWSSATALQIAVQHQQLRTAEVLSEWRPLEVELPDASSVVVWLRPSATHAELCGRLAGVAGVSASAFVECQMCLPERPFHSTRAPEPSTCRDLLRHRRVRLAPVPVPAHGWEELWAPEMMPSDLSWTPCEEFDTAALSDAHPFAQKLMQFFDQHSSNFYSTAVQLLRVPSERLREFHEAISRLECQMLIPYGSQHTPRATAALARQPLGVLWAEARPEARPGAALAMLRSQAVALCGATLGTRRLQHVSFALAWARDDANLHVTGEKAIEGCGEETSVLAYLVAYTTAFPVSKHRSYRRHRWELHPHPPGFDLYVLGGAGRHQARPLAEYQLFPVEDAQLLPFAVVHVQRGSVAGRALSPARQLFEGEAFLPLADSREAVCGATETLFKQRKNSMIHDPHRMTRAALTARRLLVALFCARLLAAPVRTNDGVVLCPAGQRPDGQGRCVPVVCPPGTVTAFPAFAACVPCHAGGYANAQGTLCLACEDGISASGSTKCEACEGVFFNLQPDAPHERCEITAVSILTPVKFFLCLLGLFQLLAMARIYCLEVTDVSLQSGQTVISTLGRHFLRTSRGGRVDVPRVELQGTGVRGLDLAEFQVKVLGKEQLVLIHLEGKVEHWASSMGQLRLHFPQTLWQIRFLHTPLLAWVLLFLASAIAVGFGVTKLSILLSLSSAFLLSTILVSAGQKQRTPVALKRQQFLRLHSQLQPCERGPLRAMKLEKMKTFHEFFEMFIRDRSMTYVCENLVKPLTFAVQHSFAELVGSTPTPVQWFVSHFWGSAFRHFSETVQKHAAQVALEPDSVAYWVCTFSNNQWAVDDELGHGEVCQSSFYLALRSRSCRGTVMVIDELAMPLTRVFVRSAPDAAALAEPKLRRSAAVHALGGLARWPCWDGRGDGGRQEVVPAGLEGCRGDLAKGQGADRVGGPANCGRL</sequence>
<name>A0ABP0JWD1_9DINO</name>
<proteinExistence type="predicted"/>
<dbReference type="InterPro" id="IPR002110">
    <property type="entry name" value="Ankyrin_rpt"/>
</dbReference>
<evidence type="ECO:0000313" key="6">
    <source>
        <dbReference type="Proteomes" id="UP001642484"/>
    </source>
</evidence>
<dbReference type="SUPFAM" id="SSF48403">
    <property type="entry name" value="Ankyrin repeat"/>
    <property type="match status" value="1"/>
</dbReference>
<dbReference type="PANTHER" id="PTHR24198">
    <property type="entry name" value="ANKYRIN REPEAT AND PROTEIN KINASE DOMAIN-CONTAINING PROTEIN"/>
    <property type="match status" value="1"/>
</dbReference>
<dbReference type="PROSITE" id="PS50297">
    <property type="entry name" value="ANK_REP_REGION"/>
    <property type="match status" value="1"/>
</dbReference>
<dbReference type="Gene3D" id="1.25.40.20">
    <property type="entry name" value="Ankyrin repeat-containing domain"/>
    <property type="match status" value="1"/>
</dbReference>
<dbReference type="Pfam" id="PF12796">
    <property type="entry name" value="Ank_2"/>
    <property type="match status" value="1"/>
</dbReference>
<keyword evidence="4" id="KW-1133">Transmembrane helix</keyword>
<organism evidence="5 6">
    <name type="scientific">Durusdinium trenchii</name>
    <dbReference type="NCBI Taxonomy" id="1381693"/>
    <lineage>
        <taxon>Eukaryota</taxon>
        <taxon>Sar</taxon>
        <taxon>Alveolata</taxon>
        <taxon>Dinophyceae</taxon>
        <taxon>Suessiales</taxon>
        <taxon>Symbiodiniaceae</taxon>
        <taxon>Durusdinium</taxon>
    </lineage>
</organism>
<feature type="transmembrane region" description="Helical" evidence="4">
    <location>
        <begin position="834"/>
        <end position="852"/>
    </location>
</feature>
<evidence type="ECO:0000256" key="4">
    <source>
        <dbReference type="SAM" id="Phobius"/>
    </source>
</evidence>
<evidence type="ECO:0000256" key="3">
    <source>
        <dbReference type="PROSITE-ProRule" id="PRU00023"/>
    </source>
</evidence>
<comment type="caution">
    <text evidence="5">The sequence shown here is derived from an EMBL/GenBank/DDBJ whole genome shotgun (WGS) entry which is preliminary data.</text>
</comment>
<dbReference type="SUPFAM" id="SSF57184">
    <property type="entry name" value="Growth factor receptor domain"/>
    <property type="match status" value="1"/>
</dbReference>
<dbReference type="InterPro" id="IPR036770">
    <property type="entry name" value="Ankyrin_rpt-contain_sf"/>
</dbReference>
<dbReference type="PANTHER" id="PTHR24198:SF165">
    <property type="entry name" value="ANKYRIN REPEAT-CONTAINING PROTEIN-RELATED"/>
    <property type="match status" value="1"/>
</dbReference>
<protein>
    <submittedName>
        <fullName evidence="5">Uncharacterized protein</fullName>
    </submittedName>
</protein>
<dbReference type="InterPro" id="IPR009030">
    <property type="entry name" value="Growth_fac_rcpt_cys_sf"/>
</dbReference>
<dbReference type="SMART" id="SM00248">
    <property type="entry name" value="ANK"/>
    <property type="match status" value="3"/>
</dbReference>
<keyword evidence="4" id="KW-0812">Transmembrane</keyword>
<keyword evidence="2 3" id="KW-0040">ANK repeat</keyword>
<evidence type="ECO:0000256" key="1">
    <source>
        <dbReference type="ARBA" id="ARBA00022737"/>
    </source>
</evidence>
<dbReference type="EMBL" id="CAXAMN010006681">
    <property type="protein sequence ID" value="CAK9018780.1"/>
    <property type="molecule type" value="Genomic_DNA"/>
</dbReference>
<reference evidence="5 6" key="1">
    <citation type="submission" date="2024-02" db="EMBL/GenBank/DDBJ databases">
        <authorList>
            <person name="Chen Y."/>
            <person name="Shah S."/>
            <person name="Dougan E. K."/>
            <person name="Thang M."/>
            <person name="Chan C."/>
        </authorList>
    </citation>
    <scope>NUCLEOTIDE SEQUENCE [LARGE SCALE GENOMIC DNA]</scope>
</reference>
<accession>A0ABP0JWD1</accession>
<feature type="repeat" description="ANK" evidence="3">
    <location>
        <begin position="66"/>
        <end position="98"/>
    </location>
</feature>